<name>A0A6A4H5S9_9AGAR</name>
<feature type="compositionally biased region" description="Low complexity" evidence="5">
    <location>
        <begin position="721"/>
        <end position="737"/>
    </location>
</feature>
<feature type="compositionally biased region" description="Polar residues" evidence="5">
    <location>
        <begin position="773"/>
        <end position="785"/>
    </location>
</feature>
<dbReference type="PROSITE" id="PS50048">
    <property type="entry name" value="ZN2_CY6_FUNGAL_2"/>
    <property type="match status" value="1"/>
</dbReference>
<keyword evidence="2" id="KW-0479">Metal-binding</keyword>
<dbReference type="SUPFAM" id="SSF57701">
    <property type="entry name" value="Zn2/Cys6 DNA-binding domain"/>
    <property type="match status" value="1"/>
</dbReference>
<dbReference type="InterPro" id="IPR001138">
    <property type="entry name" value="Zn2Cys6_DnaBD"/>
</dbReference>
<evidence type="ECO:0000256" key="5">
    <source>
        <dbReference type="SAM" id="MobiDB-lite"/>
    </source>
</evidence>
<feature type="region of interest" description="Disordered" evidence="5">
    <location>
        <begin position="770"/>
        <end position="804"/>
    </location>
</feature>
<evidence type="ECO:0000313" key="8">
    <source>
        <dbReference type="Proteomes" id="UP000799118"/>
    </source>
</evidence>
<evidence type="ECO:0000256" key="1">
    <source>
        <dbReference type="ARBA" id="ARBA00004123"/>
    </source>
</evidence>
<evidence type="ECO:0000256" key="4">
    <source>
        <dbReference type="SAM" id="Coils"/>
    </source>
</evidence>
<dbReference type="CDD" id="cd00067">
    <property type="entry name" value="GAL4"/>
    <property type="match status" value="1"/>
</dbReference>
<protein>
    <recommendedName>
        <fullName evidence="6">Zn(2)-C6 fungal-type domain-containing protein</fullName>
    </recommendedName>
</protein>
<feature type="region of interest" description="Disordered" evidence="5">
    <location>
        <begin position="641"/>
        <end position="664"/>
    </location>
</feature>
<dbReference type="GO" id="GO:0005634">
    <property type="term" value="C:nucleus"/>
    <property type="evidence" value="ECO:0007669"/>
    <property type="project" value="UniProtKB-SubCell"/>
</dbReference>
<dbReference type="GO" id="GO:0008270">
    <property type="term" value="F:zinc ion binding"/>
    <property type="evidence" value="ECO:0007669"/>
    <property type="project" value="InterPro"/>
</dbReference>
<feature type="region of interest" description="Disordered" evidence="5">
    <location>
        <begin position="679"/>
        <end position="707"/>
    </location>
</feature>
<dbReference type="PROSITE" id="PS00463">
    <property type="entry name" value="ZN2_CY6_FUNGAL_1"/>
    <property type="match status" value="1"/>
</dbReference>
<gene>
    <name evidence="7" type="ORF">BT96DRAFT_829224</name>
</gene>
<evidence type="ECO:0000256" key="2">
    <source>
        <dbReference type="ARBA" id="ARBA00022723"/>
    </source>
</evidence>
<dbReference type="GO" id="GO:0000981">
    <property type="term" value="F:DNA-binding transcription factor activity, RNA polymerase II-specific"/>
    <property type="evidence" value="ECO:0007669"/>
    <property type="project" value="InterPro"/>
</dbReference>
<dbReference type="EMBL" id="ML769571">
    <property type="protein sequence ID" value="KAE9393471.1"/>
    <property type="molecule type" value="Genomic_DNA"/>
</dbReference>
<dbReference type="Pfam" id="PF04082">
    <property type="entry name" value="Fungal_trans"/>
    <property type="match status" value="1"/>
</dbReference>
<comment type="subcellular location">
    <subcellularLocation>
        <location evidence="1">Nucleus</location>
    </subcellularLocation>
</comment>
<feature type="region of interest" description="Disordered" evidence="5">
    <location>
        <begin position="122"/>
        <end position="142"/>
    </location>
</feature>
<dbReference type="InterPro" id="IPR007219">
    <property type="entry name" value="XnlR_reg_dom"/>
</dbReference>
<sequence>MSSSSPKRTEDTAQRKRRKGGTRLSCAECRRLKLRCDRNIPCGSCVKRGTAAICPDGSLTTGQGNRFVLASTQELHEKIHELANRVRELEDALRSDHSQLTHDQHPLLSEELLKVKAPLQREAPAARNQPNGTAKEEEPNPDVVDAFGSLSISLSGKAKFFGQTANSWVIYTQNESSEDDAPGSQTPMHNLQAVLPPQILARASALTITATPAEILQPISLQNLFWYLPSAERAIELRNIYYRHAAWMYNPVSVDVFNYEVWSQFYGAGPLADDPLLSHRLALMFIILAIGSLVDTSLPPYNVEAEKYHQLAKAALFQDSFLDAPTITAVQALFLMTYYLFLSDRHGTNTGTRWAIMGLAVKLSQTVNRDSGRWKGVEMEEAHRRRQFFWELFTYDSWQCFTFARPPSLSLPHVDCKMPYELNSDLTEDRIFHAWKHRFVSECMNLMHDQAFGAKTPTYPTVLQLDRKLRAFPVPSILQVAGFGNSEPMSAGFQSTSTMLTLQRHIVLAIREMNYVDLHRSFFARAISDHPKDPLGSPYGTSVIAAYRSAGSLVALMRNLHSQLKDLSERIWFLWAHMFSCAIILGSIVTRCPSMSLAPSALGQLDSACELFSKTATGFRANQVLKIMLDLQNRAHESLDEFRKGSRSSPGRLGSMDPHVPTSENDELAILGGKTRLVKKEPGSPPMFDRSPNSQHPVVPLPLSPTAAQADPNLVEYLNSFQQQQQPASASSSNSYSDGAEMSPVSMYGLTSLPGTNGFHSEAVNYPIASAPHSHSTMPSVDPSFQQQQPHHHHHPNSSMNGSSGVSSFPQYFHVYDYGASTST</sequence>
<evidence type="ECO:0000259" key="6">
    <source>
        <dbReference type="PROSITE" id="PS50048"/>
    </source>
</evidence>
<accession>A0A6A4H5S9</accession>
<evidence type="ECO:0000313" key="7">
    <source>
        <dbReference type="EMBL" id="KAE9393471.1"/>
    </source>
</evidence>
<dbReference type="SMART" id="SM00066">
    <property type="entry name" value="GAL4"/>
    <property type="match status" value="1"/>
</dbReference>
<dbReference type="OrthoDB" id="424974at2759"/>
<keyword evidence="4" id="KW-0175">Coiled coil</keyword>
<dbReference type="GO" id="GO:0006351">
    <property type="term" value="P:DNA-templated transcription"/>
    <property type="evidence" value="ECO:0007669"/>
    <property type="project" value="InterPro"/>
</dbReference>
<feature type="coiled-coil region" evidence="4">
    <location>
        <begin position="72"/>
        <end position="99"/>
    </location>
</feature>
<dbReference type="PANTHER" id="PTHR31001">
    <property type="entry name" value="UNCHARACTERIZED TRANSCRIPTIONAL REGULATORY PROTEIN"/>
    <property type="match status" value="1"/>
</dbReference>
<keyword evidence="3" id="KW-0539">Nucleus</keyword>
<organism evidence="7 8">
    <name type="scientific">Gymnopus androsaceus JB14</name>
    <dbReference type="NCBI Taxonomy" id="1447944"/>
    <lineage>
        <taxon>Eukaryota</taxon>
        <taxon>Fungi</taxon>
        <taxon>Dikarya</taxon>
        <taxon>Basidiomycota</taxon>
        <taxon>Agaricomycotina</taxon>
        <taxon>Agaricomycetes</taxon>
        <taxon>Agaricomycetidae</taxon>
        <taxon>Agaricales</taxon>
        <taxon>Marasmiineae</taxon>
        <taxon>Omphalotaceae</taxon>
        <taxon>Gymnopus</taxon>
    </lineage>
</organism>
<dbReference type="AlphaFoldDB" id="A0A6A4H5S9"/>
<dbReference type="InterPro" id="IPR036864">
    <property type="entry name" value="Zn2-C6_fun-type_DNA-bd_sf"/>
</dbReference>
<proteinExistence type="predicted"/>
<dbReference type="Proteomes" id="UP000799118">
    <property type="component" value="Unassembled WGS sequence"/>
</dbReference>
<feature type="region of interest" description="Disordered" evidence="5">
    <location>
        <begin position="721"/>
        <end position="740"/>
    </location>
</feature>
<dbReference type="Gene3D" id="4.10.240.10">
    <property type="entry name" value="Zn(2)-C6 fungal-type DNA-binding domain"/>
    <property type="match status" value="1"/>
</dbReference>
<dbReference type="CDD" id="cd12148">
    <property type="entry name" value="fungal_TF_MHR"/>
    <property type="match status" value="1"/>
</dbReference>
<dbReference type="InterPro" id="IPR050613">
    <property type="entry name" value="Sec_Metabolite_Reg"/>
</dbReference>
<dbReference type="SMART" id="SM00906">
    <property type="entry name" value="Fungal_trans"/>
    <property type="match status" value="1"/>
</dbReference>
<dbReference type="PANTHER" id="PTHR31001:SF56">
    <property type="entry name" value="ZN(2)-C6 FUNGAL-TYPE DOMAIN-CONTAINING PROTEIN"/>
    <property type="match status" value="1"/>
</dbReference>
<feature type="domain" description="Zn(2)-C6 fungal-type" evidence="6">
    <location>
        <begin position="25"/>
        <end position="54"/>
    </location>
</feature>
<evidence type="ECO:0000256" key="3">
    <source>
        <dbReference type="ARBA" id="ARBA00023242"/>
    </source>
</evidence>
<dbReference type="Pfam" id="PF00172">
    <property type="entry name" value="Zn_clus"/>
    <property type="match status" value="1"/>
</dbReference>
<keyword evidence="8" id="KW-1185">Reference proteome</keyword>
<dbReference type="GO" id="GO:0003677">
    <property type="term" value="F:DNA binding"/>
    <property type="evidence" value="ECO:0007669"/>
    <property type="project" value="InterPro"/>
</dbReference>
<reference evidence="7" key="1">
    <citation type="journal article" date="2019" name="Environ. Microbiol.">
        <title>Fungal ecological strategies reflected in gene transcription - a case study of two litter decomposers.</title>
        <authorList>
            <person name="Barbi F."/>
            <person name="Kohler A."/>
            <person name="Barry K."/>
            <person name="Baskaran P."/>
            <person name="Daum C."/>
            <person name="Fauchery L."/>
            <person name="Ihrmark K."/>
            <person name="Kuo A."/>
            <person name="LaButti K."/>
            <person name="Lipzen A."/>
            <person name="Morin E."/>
            <person name="Grigoriev I.V."/>
            <person name="Henrissat B."/>
            <person name="Lindahl B."/>
            <person name="Martin F."/>
        </authorList>
    </citation>
    <scope>NUCLEOTIDE SEQUENCE</scope>
    <source>
        <strain evidence="7">JB14</strain>
    </source>
</reference>